<evidence type="ECO:0000256" key="2">
    <source>
        <dbReference type="ARBA" id="ARBA00022475"/>
    </source>
</evidence>
<sequence length="114" mass="12875">MSNWRKLIIGIFILVLLSPIGILLPTFLNAGAAWGEWGPEELKEMIGYIPKGLERLSSLAKPLLPDYNIKGWEDKDLLYQSIGYIISGVIGVLIVMFITYLIGRWGIKKKNKNE</sequence>
<dbReference type="RefSeq" id="WP_149122416.1">
    <property type="nucleotide sequence ID" value="NZ_VTFL01000001.1"/>
</dbReference>
<dbReference type="GO" id="GO:0005886">
    <property type="term" value="C:plasma membrane"/>
    <property type="evidence" value="ECO:0007669"/>
    <property type="project" value="UniProtKB-SubCell"/>
</dbReference>
<evidence type="ECO:0000256" key="3">
    <source>
        <dbReference type="ARBA" id="ARBA00022692"/>
    </source>
</evidence>
<keyword evidence="5 6" id="KW-0472">Membrane</keyword>
<reference evidence="8" key="1">
    <citation type="journal article" date="2020" name="mSystems">
        <title>Genome- and Community-Level Interaction Insights into Carbon Utilization and Element Cycling Functions of Hydrothermarchaeota in Hydrothermal Sediment.</title>
        <authorList>
            <person name="Zhou Z."/>
            <person name="Liu Y."/>
            <person name="Xu W."/>
            <person name="Pan J."/>
            <person name="Luo Z.H."/>
            <person name="Li M."/>
        </authorList>
    </citation>
    <scope>NUCLEOTIDE SEQUENCE [LARGE SCALE GENOMIC DNA]</scope>
    <source>
        <strain evidence="8">SpSt-70</strain>
    </source>
</reference>
<feature type="domain" description="PDGLE" evidence="7">
    <location>
        <begin position="6"/>
        <end position="104"/>
    </location>
</feature>
<gene>
    <name evidence="8" type="ORF">ENU78_08740</name>
</gene>
<evidence type="ECO:0000313" key="8">
    <source>
        <dbReference type="EMBL" id="HGK24489.1"/>
    </source>
</evidence>
<proteinExistence type="predicted"/>
<dbReference type="InterPro" id="IPR025937">
    <property type="entry name" value="PDGLE_dom"/>
</dbReference>
<comment type="subcellular location">
    <subcellularLocation>
        <location evidence="1">Cell membrane</location>
    </subcellularLocation>
</comment>
<evidence type="ECO:0000259" key="7">
    <source>
        <dbReference type="Pfam" id="PF13190"/>
    </source>
</evidence>
<evidence type="ECO:0000256" key="5">
    <source>
        <dbReference type="ARBA" id="ARBA00023136"/>
    </source>
</evidence>
<keyword evidence="4 6" id="KW-1133">Transmembrane helix</keyword>
<feature type="transmembrane region" description="Helical" evidence="6">
    <location>
        <begin position="82"/>
        <end position="102"/>
    </location>
</feature>
<keyword evidence="3 6" id="KW-0812">Transmembrane</keyword>
<protein>
    <submittedName>
        <fullName evidence="8">Cobalamin biosynthesis protein</fullName>
    </submittedName>
</protein>
<organism evidence="8">
    <name type="scientific">Dictyoglomus thermophilum</name>
    <dbReference type="NCBI Taxonomy" id="14"/>
    <lineage>
        <taxon>Bacteria</taxon>
        <taxon>Pseudomonadati</taxon>
        <taxon>Dictyoglomota</taxon>
        <taxon>Dictyoglomia</taxon>
        <taxon>Dictyoglomales</taxon>
        <taxon>Dictyoglomaceae</taxon>
        <taxon>Dictyoglomus</taxon>
    </lineage>
</organism>
<accession>A0A7C3PQJ9</accession>
<dbReference type="Pfam" id="PF13190">
    <property type="entry name" value="PDGLE"/>
    <property type="match status" value="1"/>
</dbReference>
<feature type="transmembrane region" description="Helical" evidence="6">
    <location>
        <begin position="7"/>
        <end position="28"/>
    </location>
</feature>
<evidence type="ECO:0000256" key="4">
    <source>
        <dbReference type="ARBA" id="ARBA00022989"/>
    </source>
</evidence>
<keyword evidence="2" id="KW-1003">Cell membrane</keyword>
<comment type="caution">
    <text evidence="8">The sequence shown here is derived from an EMBL/GenBank/DDBJ whole genome shotgun (WGS) entry which is preliminary data.</text>
</comment>
<evidence type="ECO:0000256" key="6">
    <source>
        <dbReference type="SAM" id="Phobius"/>
    </source>
</evidence>
<name>A0A7C3PQJ9_DICTH</name>
<evidence type="ECO:0000256" key="1">
    <source>
        <dbReference type="ARBA" id="ARBA00004236"/>
    </source>
</evidence>
<dbReference type="AlphaFoldDB" id="A0A7C3PQJ9"/>
<dbReference type="EMBL" id="DTDV01000022">
    <property type="protein sequence ID" value="HGK24489.1"/>
    <property type="molecule type" value="Genomic_DNA"/>
</dbReference>